<feature type="domain" description="Glycoside hydrolase family 5 C-terminal" evidence="6">
    <location>
        <begin position="639"/>
        <end position="725"/>
    </location>
</feature>
<evidence type="ECO:0000259" key="6">
    <source>
        <dbReference type="Pfam" id="PF18564"/>
    </source>
</evidence>
<dbReference type="InterPro" id="IPR013780">
    <property type="entry name" value="Glyco_hydro_b"/>
</dbReference>
<comment type="caution">
    <text evidence="7">The sequence shown here is derived from an EMBL/GenBank/DDBJ whole genome shotgun (WGS) entry which is preliminary data.</text>
</comment>
<evidence type="ECO:0000259" key="5">
    <source>
        <dbReference type="Pfam" id="PF00150"/>
    </source>
</evidence>
<evidence type="ECO:0000313" key="7">
    <source>
        <dbReference type="EMBL" id="KAF2427662.1"/>
    </source>
</evidence>
<dbReference type="Proteomes" id="UP000800235">
    <property type="component" value="Unassembled WGS sequence"/>
</dbReference>
<name>A0A9P4NMN8_9PEZI</name>
<evidence type="ECO:0000256" key="1">
    <source>
        <dbReference type="ARBA" id="ARBA00005641"/>
    </source>
</evidence>
<dbReference type="FunFam" id="3.20.20.80:FF:000131">
    <property type="entry name" value="Glycoside hydrolase superfamily"/>
    <property type="match status" value="1"/>
</dbReference>
<organism evidence="7 8">
    <name type="scientific">Tothia fuscella</name>
    <dbReference type="NCBI Taxonomy" id="1048955"/>
    <lineage>
        <taxon>Eukaryota</taxon>
        <taxon>Fungi</taxon>
        <taxon>Dikarya</taxon>
        <taxon>Ascomycota</taxon>
        <taxon>Pezizomycotina</taxon>
        <taxon>Dothideomycetes</taxon>
        <taxon>Pleosporomycetidae</taxon>
        <taxon>Venturiales</taxon>
        <taxon>Cylindrosympodiaceae</taxon>
        <taxon>Tothia</taxon>
    </lineage>
</organism>
<proteinExistence type="inferred from homology"/>
<sequence length="757" mass="85065">MSNIRLFINGSRFHDRNNREVILHGLNLAADAKFPAHPNQPSQISENFFNGDSVSFVGRPFSIETAHEHFSRLKKWGYNTIRYVFTWEAIEHERPGKYDEEWISSTVEILRLAKGYGFYVFMDPHQDVWSRFSGGSGAPMWTLYACGLDPKTFGVTEAALVQNAYPDPSAFPKMIWATNYQRYACQVLFTIFFAGRDFAPRAILDGKNIQDYLQDHFFGACRRLAQRIHEAGDLEGEVVIGWESLNEPNRGMVGYQDLTVIPAEQKLQKGTSPTAWQAILTGSGRACEIPTWDFGGMGPYKSGSILIDPEGVTAHLPADYDDTYYGWKRDPGWKLGECIWAQHGVWDPDTDNILKKDYFGKHPTTGENIDYEIFTNTYFMHFYREYSKIIRGVHNGCIMFCQPPVLEVPPTLKGGLDDDPNMVFTPHFYDGITLMTKRWNRLWNVDVFGVLRGKYLTPAFAIKVGENAIRNCFRDQLKAIRQEGMDNMGERPCIFSEIGIPYDMDDKYAYKTGNYSSQIAALDANHFAIEGCGGNGLALWVYVANNHTWGDQWNGEDLSIFSEDDQPLPSLSQSLNASTVSLGKNSPSYSRSEASSVTPSTLKQTLSSEEMNASGTLTPRTRLADDTKAGYRAAEAFVRPHPIAVHGKINTYGFILQTCTFTLTLTALSPTEQGAPTEVFLPDWHFPIGSSTAVEVSGGKWEISRVDDVQVFKWWHADGEQKLTVKGKIRKSGAPVGTTDEEEGYLEQCQKTSCCVM</sequence>
<dbReference type="Gene3D" id="2.60.40.1180">
    <property type="entry name" value="Golgi alpha-mannosidase II"/>
    <property type="match status" value="1"/>
</dbReference>
<dbReference type="SUPFAM" id="SSF51445">
    <property type="entry name" value="(Trans)glycosidases"/>
    <property type="match status" value="1"/>
</dbReference>
<dbReference type="GO" id="GO:0000272">
    <property type="term" value="P:polysaccharide catabolic process"/>
    <property type="evidence" value="ECO:0007669"/>
    <property type="project" value="InterPro"/>
</dbReference>
<dbReference type="OrthoDB" id="9971853at2759"/>
<reference evidence="7" key="1">
    <citation type="journal article" date="2020" name="Stud. Mycol.">
        <title>101 Dothideomycetes genomes: a test case for predicting lifestyles and emergence of pathogens.</title>
        <authorList>
            <person name="Haridas S."/>
            <person name="Albert R."/>
            <person name="Binder M."/>
            <person name="Bloem J."/>
            <person name="Labutti K."/>
            <person name="Salamov A."/>
            <person name="Andreopoulos B."/>
            <person name="Baker S."/>
            <person name="Barry K."/>
            <person name="Bills G."/>
            <person name="Bluhm B."/>
            <person name="Cannon C."/>
            <person name="Castanera R."/>
            <person name="Culley D."/>
            <person name="Daum C."/>
            <person name="Ezra D."/>
            <person name="Gonzalez J."/>
            <person name="Henrissat B."/>
            <person name="Kuo A."/>
            <person name="Liang C."/>
            <person name="Lipzen A."/>
            <person name="Lutzoni F."/>
            <person name="Magnuson J."/>
            <person name="Mondo S."/>
            <person name="Nolan M."/>
            <person name="Ohm R."/>
            <person name="Pangilinan J."/>
            <person name="Park H.-J."/>
            <person name="Ramirez L."/>
            <person name="Alfaro M."/>
            <person name="Sun H."/>
            <person name="Tritt A."/>
            <person name="Yoshinaga Y."/>
            <person name="Zwiers L.-H."/>
            <person name="Turgeon B."/>
            <person name="Goodwin S."/>
            <person name="Spatafora J."/>
            <person name="Crous P."/>
            <person name="Grigoriev I."/>
        </authorList>
    </citation>
    <scope>NUCLEOTIDE SEQUENCE</scope>
    <source>
        <strain evidence="7">CBS 130266</strain>
    </source>
</reference>
<comment type="similarity">
    <text evidence="1">Belongs to the glycosyl hydrolase 5 (cellulase A) family.</text>
</comment>
<keyword evidence="2 7" id="KW-0378">Hydrolase</keyword>
<feature type="region of interest" description="Disordered" evidence="4">
    <location>
        <begin position="580"/>
        <end position="621"/>
    </location>
</feature>
<dbReference type="InterPro" id="IPR017853">
    <property type="entry name" value="GH"/>
</dbReference>
<dbReference type="InterPro" id="IPR041036">
    <property type="entry name" value="GH5_C"/>
</dbReference>
<dbReference type="FunFam" id="3.20.20.80:FF:000174">
    <property type="entry name" value="YIR007W-like protein"/>
    <property type="match status" value="1"/>
</dbReference>
<dbReference type="InterPro" id="IPR001547">
    <property type="entry name" value="Glyco_hydro_5"/>
</dbReference>
<dbReference type="PROSITE" id="PS00659">
    <property type="entry name" value="GLYCOSYL_HYDROL_F5"/>
    <property type="match status" value="1"/>
</dbReference>
<protein>
    <submittedName>
        <fullName evidence="7">Glycoside hydrolase</fullName>
    </submittedName>
</protein>
<dbReference type="InterPro" id="IPR052066">
    <property type="entry name" value="Glycosphingolipid_Hydrolases"/>
</dbReference>
<dbReference type="Gene3D" id="3.20.20.80">
    <property type="entry name" value="Glycosidases"/>
    <property type="match status" value="2"/>
</dbReference>
<evidence type="ECO:0000256" key="3">
    <source>
        <dbReference type="ARBA" id="ARBA00023295"/>
    </source>
</evidence>
<accession>A0A9P4NMN8</accession>
<evidence type="ECO:0000313" key="8">
    <source>
        <dbReference type="Proteomes" id="UP000800235"/>
    </source>
</evidence>
<dbReference type="GO" id="GO:1904462">
    <property type="term" value="P:ergosteryl 3-beta-D-glucoside catabolic process"/>
    <property type="evidence" value="ECO:0007669"/>
    <property type="project" value="TreeGrafter"/>
</dbReference>
<dbReference type="Pfam" id="PF00150">
    <property type="entry name" value="Cellulase"/>
    <property type="match status" value="1"/>
</dbReference>
<dbReference type="PANTHER" id="PTHR31308:SF5">
    <property type="entry name" value="ERGOSTERYL-BETA-GLUCOSIDASE"/>
    <property type="match status" value="1"/>
</dbReference>
<dbReference type="Pfam" id="PF18564">
    <property type="entry name" value="Glyco_hydro_5_C"/>
    <property type="match status" value="1"/>
</dbReference>
<keyword evidence="8" id="KW-1185">Reference proteome</keyword>
<dbReference type="EMBL" id="MU007058">
    <property type="protein sequence ID" value="KAF2427662.1"/>
    <property type="molecule type" value="Genomic_DNA"/>
</dbReference>
<evidence type="ECO:0000256" key="4">
    <source>
        <dbReference type="SAM" id="MobiDB-lite"/>
    </source>
</evidence>
<dbReference type="GO" id="GO:0050295">
    <property type="term" value="F:steryl-beta-glucosidase activity"/>
    <property type="evidence" value="ECO:0007669"/>
    <property type="project" value="TreeGrafter"/>
</dbReference>
<dbReference type="AlphaFoldDB" id="A0A9P4NMN8"/>
<dbReference type="InterPro" id="IPR018087">
    <property type="entry name" value="Glyco_hydro_5_CS"/>
</dbReference>
<feature type="domain" description="Glycoside hydrolase family 5" evidence="5">
    <location>
        <begin position="57"/>
        <end position="129"/>
    </location>
</feature>
<feature type="compositionally biased region" description="Polar residues" evidence="4">
    <location>
        <begin position="580"/>
        <end position="619"/>
    </location>
</feature>
<gene>
    <name evidence="7" type="ORF">EJ08DRAFT_592770</name>
</gene>
<evidence type="ECO:0000256" key="2">
    <source>
        <dbReference type="ARBA" id="ARBA00022801"/>
    </source>
</evidence>
<keyword evidence="3" id="KW-0326">Glycosidase</keyword>
<dbReference type="PANTHER" id="PTHR31308">
    <property type="match status" value="1"/>
</dbReference>